<evidence type="ECO:0000256" key="3">
    <source>
        <dbReference type="ARBA" id="ARBA00023163"/>
    </source>
</evidence>
<dbReference type="Proteomes" id="UP000320244">
    <property type="component" value="Unassembled WGS sequence"/>
</dbReference>
<dbReference type="PROSITE" id="PS51118">
    <property type="entry name" value="HTH_HXLR"/>
    <property type="match status" value="1"/>
</dbReference>
<comment type="caution">
    <text evidence="5">The sequence shown here is derived from an EMBL/GenBank/DDBJ whole genome shotgun (WGS) entry which is preliminary data.</text>
</comment>
<reference evidence="5 6" key="2">
    <citation type="submission" date="2019-08" db="EMBL/GenBank/DDBJ databases">
        <title>Jejuicoccus antrihumi gen. nov., sp. nov., a new member of the family Dermacoccaceae isolated from a cave.</title>
        <authorList>
            <person name="Schumann P."/>
            <person name="Kim I.S."/>
        </authorList>
    </citation>
    <scope>NUCLEOTIDE SEQUENCE [LARGE SCALE GENOMIC DNA]</scope>
    <source>
        <strain evidence="5 6">C5-26</strain>
    </source>
</reference>
<proteinExistence type="predicted"/>
<evidence type="ECO:0000259" key="4">
    <source>
        <dbReference type="PROSITE" id="PS51118"/>
    </source>
</evidence>
<dbReference type="AlphaFoldDB" id="A0A563E5Y8"/>
<keyword evidence="6" id="KW-1185">Reference proteome</keyword>
<dbReference type="Pfam" id="PF01638">
    <property type="entry name" value="HxlR"/>
    <property type="match status" value="1"/>
</dbReference>
<evidence type="ECO:0000313" key="6">
    <source>
        <dbReference type="Proteomes" id="UP000320244"/>
    </source>
</evidence>
<dbReference type="SUPFAM" id="SSF46785">
    <property type="entry name" value="Winged helix' DNA-binding domain"/>
    <property type="match status" value="1"/>
</dbReference>
<dbReference type="InterPro" id="IPR036390">
    <property type="entry name" value="WH_DNA-bd_sf"/>
</dbReference>
<evidence type="ECO:0000256" key="2">
    <source>
        <dbReference type="ARBA" id="ARBA00023125"/>
    </source>
</evidence>
<keyword evidence="3" id="KW-0804">Transcription</keyword>
<evidence type="ECO:0000256" key="1">
    <source>
        <dbReference type="ARBA" id="ARBA00023015"/>
    </source>
</evidence>
<accession>A0A563E5Y8</accession>
<dbReference type="InterPro" id="IPR036388">
    <property type="entry name" value="WH-like_DNA-bd_sf"/>
</dbReference>
<protein>
    <submittedName>
        <fullName evidence="5">Helix-turn-helix transcriptional regulator</fullName>
    </submittedName>
</protein>
<keyword evidence="1" id="KW-0805">Transcription regulation</keyword>
<feature type="domain" description="HTH hxlR-type" evidence="4">
    <location>
        <begin position="11"/>
        <end position="109"/>
    </location>
</feature>
<dbReference type="EMBL" id="VCQV01000005">
    <property type="protein sequence ID" value="TWP37709.1"/>
    <property type="molecule type" value="Genomic_DNA"/>
</dbReference>
<organism evidence="5 6">
    <name type="scientific">Leekyejoonella antrihumi</name>
    <dbReference type="NCBI Taxonomy" id="1660198"/>
    <lineage>
        <taxon>Bacteria</taxon>
        <taxon>Bacillati</taxon>
        <taxon>Actinomycetota</taxon>
        <taxon>Actinomycetes</taxon>
        <taxon>Micrococcales</taxon>
        <taxon>Dermacoccaceae</taxon>
        <taxon>Leekyejoonella</taxon>
    </lineage>
</organism>
<evidence type="ECO:0000313" key="5">
    <source>
        <dbReference type="EMBL" id="TWP37709.1"/>
    </source>
</evidence>
<dbReference type="InterPro" id="IPR002577">
    <property type="entry name" value="HTH_HxlR"/>
</dbReference>
<keyword evidence="2" id="KW-0238">DNA-binding</keyword>
<dbReference type="Gene3D" id="1.10.10.10">
    <property type="entry name" value="Winged helix-like DNA-binding domain superfamily/Winged helix DNA-binding domain"/>
    <property type="match status" value="1"/>
</dbReference>
<reference evidence="5 6" key="1">
    <citation type="submission" date="2019-05" db="EMBL/GenBank/DDBJ databases">
        <authorList>
            <person name="Lee S.D."/>
        </authorList>
    </citation>
    <scope>NUCLEOTIDE SEQUENCE [LARGE SCALE GENOMIC DNA]</scope>
    <source>
        <strain evidence="5 6">C5-26</strain>
    </source>
</reference>
<dbReference type="OrthoDB" id="9792527at2"/>
<name>A0A563E5Y8_9MICO</name>
<dbReference type="RefSeq" id="WP_146315776.1">
    <property type="nucleotide sequence ID" value="NZ_VCQV01000005.1"/>
</dbReference>
<dbReference type="PANTHER" id="PTHR33204:SF18">
    <property type="entry name" value="TRANSCRIPTIONAL REGULATORY PROTEIN"/>
    <property type="match status" value="1"/>
</dbReference>
<sequence>MAKIRRYDDPCGVARALAVIGERWAVLIVRELLLGPKRFGAIRAGLHGISPNVLSQRLHELEGDGIVRRGILPPPADVAIYELTDRGRALEPVLVELGRWGSREPNDTEADLGVDALMLALKTLFDTDCGLEITLGITVDRQNFRLTVIDQAIDIQRDEGSVGPTHLTTDAHTLRAVAFGRETVSHAQSQGRLIITGDDDAAHEFPRIFCVPT</sequence>
<gene>
    <name evidence="5" type="ORF">FGL98_05825</name>
</gene>
<dbReference type="PANTHER" id="PTHR33204">
    <property type="entry name" value="TRANSCRIPTIONAL REGULATOR, MARR FAMILY"/>
    <property type="match status" value="1"/>
</dbReference>
<dbReference type="GO" id="GO:0003677">
    <property type="term" value="F:DNA binding"/>
    <property type="evidence" value="ECO:0007669"/>
    <property type="project" value="UniProtKB-KW"/>
</dbReference>